<evidence type="ECO:0000313" key="2">
    <source>
        <dbReference type="EMBL" id="MBZ5708383.1"/>
    </source>
</evidence>
<organism evidence="2 3">
    <name type="scientific">Nannocystis pusilla</name>
    <dbReference type="NCBI Taxonomy" id="889268"/>
    <lineage>
        <taxon>Bacteria</taxon>
        <taxon>Pseudomonadati</taxon>
        <taxon>Myxococcota</taxon>
        <taxon>Polyangia</taxon>
        <taxon>Nannocystales</taxon>
        <taxon>Nannocystaceae</taxon>
        <taxon>Nannocystis</taxon>
    </lineage>
</organism>
<evidence type="ECO:0000256" key="1">
    <source>
        <dbReference type="SAM" id="Phobius"/>
    </source>
</evidence>
<gene>
    <name evidence="2" type="ORF">K7C98_03880</name>
</gene>
<feature type="transmembrane region" description="Helical" evidence="1">
    <location>
        <begin position="6"/>
        <end position="33"/>
    </location>
</feature>
<dbReference type="Proteomes" id="UP001139031">
    <property type="component" value="Unassembled WGS sequence"/>
</dbReference>
<feature type="transmembrane region" description="Helical" evidence="1">
    <location>
        <begin position="73"/>
        <end position="92"/>
    </location>
</feature>
<proteinExistence type="predicted"/>
<name>A0ABS7TJI0_9BACT</name>
<protein>
    <submittedName>
        <fullName evidence="2">Uncharacterized protein</fullName>
    </submittedName>
</protein>
<accession>A0ABS7TJI0</accession>
<comment type="caution">
    <text evidence="2">The sequence shown here is derived from an EMBL/GenBank/DDBJ whole genome shotgun (WGS) entry which is preliminary data.</text>
</comment>
<keyword evidence="1" id="KW-0472">Membrane</keyword>
<reference evidence="2" key="1">
    <citation type="submission" date="2021-08" db="EMBL/GenBank/DDBJ databases">
        <authorList>
            <person name="Stevens D.C."/>
        </authorList>
    </citation>
    <scope>NUCLEOTIDE SEQUENCE</scope>
    <source>
        <strain evidence="2">DSM 53165</strain>
    </source>
</reference>
<feature type="transmembrane region" description="Helical" evidence="1">
    <location>
        <begin position="219"/>
        <end position="238"/>
    </location>
</feature>
<keyword evidence="1" id="KW-1133">Transmembrane helix</keyword>
<evidence type="ECO:0000313" key="3">
    <source>
        <dbReference type="Proteomes" id="UP001139031"/>
    </source>
</evidence>
<dbReference type="EMBL" id="JAIRAU010000001">
    <property type="protein sequence ID" value="MBZ5708383.1"/>
    <property type="molecule type" value="Genomic_DNA"/>
</dbReference>
<feature type="transmembrane region" description="Helical" evidence="1">
    <location>
        <begin position="112"/>
        <end position="133"/>
    </location>
</feature>
<feature type="transmembrane region" description="Helical" evidence="1">
    <location>
        <begin position="45"/>
        <end position="67"/>
    </location>
</feature>
<keyword evidence="1" id="KW-0812">Transmembrane</keyword>
<sequence length="240" mass="25379">MSDAQAWLALLGLGAFHGINPGMGWLFAVALGLQEQRRAAVLRALLPIALGHALSIAVVLIVIGLLHDALPDAYVRWPVGLGLTAFGLYKLVRCRHPRWVGMRVSSLDLTWWSFLMATAHGAGLMLAPVLLGWRAGGDSAVDHASMHEHMHHAGHHAQQAVDVAGGHAEHAAALGAAASTPLLGLLATALHTLGYLLVMGLVAVVIYEKVGLAILRKAWFNLDVVWAAALVITGVVTLTL</sequence>
<feature type="transmembrane region" description="Helical" evidence="1">
    <location>
        <begin position="182"/>
        <end position="207"/>
    </location>
</feature>
<dbReference type="RefSeq" id="WP_224190133.1">
    <property type="nucleotide sequence ID" value="NZ_JAIRAU010000001.1"/>
</dbReference>
<keyword evidence="3" id="KW-1185">Reference proteome</keyword>